<name>A0ABR1DNS2_NECAM</name>
<reference evidence="2 3" key="1">
    <citation type="submission" date="2023-08" db="EMBL/GenBank/DDBJ databases">
        <title>A Necator americanus chromosomal reference genome.</title>
        <authorList>
            <person name="Ilik V."/>
            <person name="Petrzelkova K.J."/>
            <person name="Pardy F."/>
            <person name="Fuh T."/>
            <person name="Niatou-Singa F.S."/>
            <person name="Gouil Q."/>
            <person name="Baker L."/>
            <person name="Ritchie M.E."/>
            <person name="Jex A.R."/>
            <person name="Gazzola D."/>
            <person name="Li H."/>
            <person name="Toshio Fujiwara R."/>
            <person name="Zhan B."/>
            <person name="Aroian R.V."/>
            <person name="Pafco B."/>
            <person name="Schwarz E.M."/>
        </authorList>
    </citation>
    <scope>NUCLEOTIDE SEQUENCE [LARGE SCALE GENOMIC DNA]</scope>
    <source>
        <strain evidence="2 3">Aroian</strain>
        <tissue evidence="2">Whole animal</tissue>
    </source>
</reference>
<evidence type="ECO:0008006" key="4">
    <source>
        <dbReference type="Google" id="ProtNLM"/>
    </source>
</evidence>
<evidence type="ECO:0000313" key="2">
    <source>
        <dbReference type="EMBL" id="KAK6752089.1"/>
    </source>
</evidence>
<proteinExistence type="predicted"/>
<feature type="region of interest" description="Disordered" evidence="1">
    <location>
        <begin position="100"/>
        <end position="128"/>
    </location>
</feature>
<keyword evidence="3" id="KW-1185">Reference proteome</keyword>
<comment type="caution">
    <text evidence="2">The sequence shown here is derived from an EMBL/GenBank/DDBJ whole genome shotgun (WGS) entry which is preliminary data.</text>
</comment>
<evidence type="ECO:0000256" key="1">
    <source>
        <dbReference type="SAM" id="MobiDB-lite"/>
    </source>
</evidence>
<organism evidence="2 3">
    <name type="scientific">Necator americanus</name>
    <name type="common">Human hookworm</name>
    <dbReference type="NCBI Taxonomy" id="51031"/>
    <lineage>
        <taxon>Eukaryota</taxon>
        <taxon>Metazoa</taxon>
        <taxon>Ecdysozoa</taxon>
        <taxon>Nematoda</taxon>
        <taxon>Chromadorea</taxon>
        <taxon>Rhabditida</taxon>
        <taxon>Rhabditina</taxon>
        <taxon>Rhabditomorpha</taxon>
        <taxon>Strongyloidea</taxon>
        <taxon>Ancylostomatidae</taxon>
        <taxon>Bunostominae</taxon>
        <taxon>Necator</taxon>
    </lineage>
</organism>
<dbReference type="EMBL" id="JAVFWL010000004">
    <property type="protein sequence ID" value="KAK6752089.1"/>
    <property type="molecule type" value="Genomic_DNA"/>
</dbReference>
<evidence type="ECO:0000313" key="3">
    <source>
        <dbReference type="Proteomes" id="UP001303046"/>
    </source>
</evidence>
<sequence>MNRDEALRVYYDDYDHSCCRAARAPCNHELTSELASRCRDAIEEDLKERRAEVLAEAADAEVSRVYKMPLFVAFIDLQKAFDSAETEVVSTSYIKILPEPGQSDLHEEQKETSGLGSIYKRRGYTEED</sequence>
<accession>A0ABR1DNS2</accession>
<gene>
    <name evidence="2" type="primary">Necator_chrIV.g16779</name>
    <name evidence="2" type="ORF">RB195_003482</name>
</gene>
<protein>
    <recommendedName>
        <fullName evidence="4">Reverse transcriptase domain-containing protein</fullName>
    </recommendedName>
</protein>
<dbReference type="Proteomes" id="UP001303046">
    <property type="component" value="Unassembled WGS sequence"/>
</dbReference>